<dbReference type="Proteomes" id="UP001521116">
    <property type="component" value="Unassembled WGS sequence"/>
</dbReference>
<dbReference type="Gene3D" id="3.30.40.10">
    <property type="entry name" value="Zinc/RING finger domain, C3HC4 (zinc finger)"/>
    <property type="match status" value="1"/>
</dbReference>
<reference evidence="4 5" key="1">
    <citation type="submission" date="2024-02" db="EMBL/GenBank/DDBJ databases">
        <title>De novo assembly and annotation of 12 fungi associated with fruit tree decline syndrome in Ontario, Canada.</title>
        <authorList>
            <person name="Sulman M."/>
            <person name="Ellouze W."/>
            <person name="Ilyukhin E."/>
        </authorList>
    </citation>
    <scope>NUCLEOTIDE SEQUENCE [LARGE SCALE GENOMIC DNA]</scope>
    <source>
        <strain evidence="4 5">M1-105</strain>
    </source>
</reference>
<dbReference type="EMBL" id="JAJVDC020000058">
    <property type="protein sequence ID" value="KAL1629089.1"/>
    <property type="molecule type" value="Genomic_DNA"/>
</dbReference>
<protein>
    <recommendedName>
        <fullName evidence="3">RING-type domain-containing protein</fullName>
    </recommendedName>
</protein>
<organism evidence="4 5">
    <name type="scientific">Neofusicoccum ribis</name>
    <dbReference type="NCBI Taxonomy" id="45134"/>
    <lineage>
        <taxon>Eukaryota</taxon>
        <taxon>Fungi</taxon>
        <taxon>Dikarya</taxon>
        <taxon>Ascomycota</taxon>
        <taxon>Pezizomycotina</taxon>
        <taxon>Dothideomycetes</taxon>
        <taxon>Dothideomycetes incertae sedis</taxon>
        <taxon>Botryosphaeriales</taxon>
        <taxon>Botryosphaeriaceae</taxon>
        <taxon>Neofusicoccum</taxon>
    </lineage>
</organism>
<dbReference type="Pfam" id="PF13639">
    <property type="entry name" value="zf-RING_2"/>
    <property type="match status" value="1"/>
</dbReference>
<name>A0ABR3ST31_9PEZI</name>
<sequence length="370" mass="40153">MPFSLSSTAGKTIDCNHLHLLIDHDHDTEETGQQHNTTGMAENQELTKDEFLSHGIGEVPADEVAAAASNPDAPGGTQECMVCLEDWESRDPPEKAVRIIACGHWVGSVCITLLTSNTCPLCRTHLYRITPDDDDDDDDDDAWAPPPDPDDELLARLAPDFADLATALAAAQPLARHALEAAAASHAFDRAFDRTAAALAHERGAVDQPLPPPPPSTPSGAARDLRPHALVPAFEAVSPRDLLIPRAYLFRAGRAWLTVRPAAFAANFASLARAFRAVRAGRMPGGDGDEEEEMWAAAELWRAADLRDALVRRARMALAGEPEPVPGAGLVVAVLVDWLVGWRRTREVEVWGGLVMDPEEEEEEEEEDEE</sequence>
<evidence type="ECO:0000256" key="1">
    <source>
        <dbReference type="PROSITE-ProRule" id="PRU00175"/>
    </source>
</evidence>
<keyword evidence="1" id="KW-0479">Metal-binding</keyword>
<keyword evidence="5" id="KW-1185">Reference proteome</keyword>
<gene>
    <name evidence="4" type="ORF">SLS56_005643</name>
</gene>
<evidence type="ECO:0000313" key="5">
    <source>
        <dbReference type="Proteomes" id="UP001521116"/>
    </source>
</evidence>
<evidence type="ECO:0000256" key="2">
    <source>
        <dbReference type="SAM" id="MobiDB-lite"/>
    </source>
</evidence>
<accession>A0ABR3ST31</accession>
<dbReference type="InterPro" id="IPR001841">
    <property type="entry name" value="Znf_RING"/>
</dbReference>
<keyword evidence="1" id="KW-0863">Zinc-finger</keyword>
<proteinExistence type="predicted"/>
<dbReference type="SUPFAM" id="SSF57850">
    <property type="entry name" value="RING/U-box"/>
    <property type="match status" value="1"/>
</dbReference>
<evidence type="ECO:0000313" key="4">
    <source>
        <dbReference type="EMBL" id="KAL1629089.1"/>
    </source>
</evidence>
<dbReference type="InterPro" id="IPR013083">
    <property type="entry name" value="Znf_RING/FYVE/PHD"/>
</dbReference>
<feature type="domain" description="RING-type" evidence="3">
    <location>
        <begin position="80"/>
        <end position="123"/>
    </location>
</feature>
<comment type="caution">
    <text evidence="4">The sequence shown here is derived from an EMBL/GenBank/DDBJ whole genome shotgun (WGS) entry which is preliminary data.</text>
</comment>
<feature type="region of interest" description="Disordered" evidence="2">
    <location>
        <begin position="129"/>
        <end position="150"/>
    </location>
</feature>
<feature type="region of interest" description="Disordered" evidence="2">
    <location>
        <begin position="203"/>
        <end position="222"/>
    </location>
</feature>
<keyword evidence="1" id="KW-0862">Zinc</keyword>
<dbReference type="PROSITE" id="PS50089">
    <property type="entry name" value="ZF_RING_2"/>
    <property type="match status" value="1"/>
</dbReference>
<evidence type="ECO:0000259" key="3">
    <source>
        <dbReference type="PROSITE" id="PS50089"/>
    </source>
</evidence>
<dbReference type="SMART" id="SM00184">
    <property type="entry name" value="RING"/>
    <property type="match status" value="1"/>
</dbReference>
<feature type="compositionally biased region" description="Acidic residues" evidence="2">
    <location>
        <begin position="132"/>
        <end position="150"/>
    </location>
</feature>